<evidence type="ECO:0000259" key="2">
    <source>
        <dbReference type="Pfam" id="PF09822"/>
    </source>
</evidence>
<dbReference type="EMBL" id="QSCR01000002">
    <property type="protein sequence ID" value="RGY20941.1"/>
    <property type="molecule type" value="Genomic_DNA"/>
</dbReference>
<dbReference type="InterPro" id="IPR029062">
    <property type="entry name" value="Class_I_gatase-like"/>
</dbReference>
<evidence type="ECO:0000313" key="8">
    <source>
        <dbReference type="Proteomes" id="UP000654720"/>
    </source>
</evidence>
<evidence type="ECO:0000313" key="3">
    <source>
        <dbReference type="EMBL" id="QRO48807.1"/>
    </source>
</evidence>
<keyword evidence="1" id="KW-0812">Transmembrane</keyword>
<feature type="transmembrane region" description="Helical" evidence="1">
    <location>
        <begin position="60"/>
        <end position="80"/>
    </location>
</feature>
<feature type="transmembrane region" description="Helical" evidence="1">
    <location>
        <begin position="20"/>
        <end position="40"/>
    </location>
</feature>
<name>A0A413IT62_9BACT</name>
<reference evidence="3 8" key="2">
    <citation type="submission" date="2021-02" db="EMBL/GenBank/DDBJ databases">
        <title>FDA dAtabase for Regulatory Grade micrObial Sequences (FDA-ARGOS): Supporting development and validation of Infectious Disease Dx tests.</title>
        <authorList>
            <person name="Carlson P."/>
            <person name="Fischbach M."/>
            <person name="Hastie J."/>
            <person name="Bilen M."/>
            <person name="Cheng A."/>
            <person name="Tallon L."/>
            <person name="Sadzewicz L."/>
            <person name="Zhao X."/>
            <person name="Boylan J."/>
            <person name="Ott S."/>
            <person name="Bowen H."/>
            <person name="Vavikolanu K."/>
            <person name="Mehta A."/>
            <person name="Aluvathingal J."/>
            <person name="Nadendla S."/>
            <person name="Yan Y."/>
            <person name="Sichtig H."/>
        </authorList>
    </citation>
    <scope>NUCLEOTIDE SEQUENCE [LARGE SCALE GENOMIC DNA]</scope>
    <source>
        <strain evidence="3 8">FDAARGOS_1229</strain>
    </source>
</reference>
<dbReference type="Pfam" id="PF09822">
    <property type="entry name" value="ABC_transp_aux"/>
    <property type="match status" value="1"/>
</dbReference>
<dbReference type="Proteomes" id="UP000286063">
    <property type="component" value="Unassembled WGS sequence"/>
</dbReference>
<dbReference type="AlphaFoldDB" id="A0A413IT62"/>
<protein>
    <submittedName>
        <fullName evidence="4">ABC transporter</fullName>
    </submittedName>
    <submittedName>
        <fullName evidence="3">Gldg family protein</fullName>
    </submittedName>
</protein>
<evidence type="ECO:0000313" key="4">
    <source>
        <dbReference type="EMBL" id="RGY20941.1"/>
    </source>
</evidence>
<dbReference type="Proteomes" id="UP000654720">
    <property type="component" value="Chromosome"/>
</dbReference>
<feature type="domain" description="ABC-type uncharacterised transport system" evidence="2">
    <location>
        <begin position="448"/>
        <end position="697"/>
    </location>
</feature>
<proteinExistence type="predicted"/>
<feature type="transmembrane region" description="Helical" evidence="1">
    <location>
        <begin position="119"/>
        <end position="140"/>
    </location>
</feature>
<dbReference type="Pfam" id="PF12679">
    <property type="entry name" value="ABC2_membrane_2"/>
    <property type="match status" value="1"/>
</dbReference>
<dbReference type="Proteomes" id="UP000286038">
    <property type="component" value="Unassembled WGS sequence"/>
</dbReference>
<keyword evidence="8" id="KW-1185">Reference proteome</keyword>
<dbReference type="InterPro" id="IPR019196">
    <property type="entry name" value="ABC_transp_unknown"/>
</dbReference>
<keyword evidence="1" id="KW-1133">Transmembrane helix</keyword>
<evidence type="ECO:0000313" key="7">
    <source>
        <dbReference type="Proteomes" id="UP000286063"/>
    </source>
</evidence>
<feature type="transmembrane region" description="Helical" evidence="1">
    <location>
        <begin position="739"/>
        <end position="757"/>
    </location>
</feature>
<dbReference type="EMBL" id="CP069450">
    <property type="protein sequence ID" value="QRO48807.1"/>
    <property type="molecule type" value="Genomic_DNA"/>
</dbReference>
<feature type="transmembrane region" description="Helical" evidence="1">
    <location>
        <begin position="146"/>
        <end position="165"/>
    </location>
</feature>
<keyword evidence="1" id="KW-0472">Membrane</keyword>
<dbReference type="GO" id="GO:0005886">
    <property type="term" value="C:plasma membrane"/>
    <property type="evidence" value="ECO:0007669"/>
    <property type="project" value="UniProtKB-SubCell"/>
</dbReference>
<feature type="transmembrane region" description="Helical" evidence="1">
    <location>
        <begin position="229"/>
        <end position="248"/>
    </location>
</feature>
<dbReference type="GeneID" id="93098574"/>
<sequence>MRAIYKIAKSELGTLFYSPIAWLILVIFVFQIFSCFANLLEYSVNMKTLDQVQGYQSYMLFVIGGFAPYMTIQSTLYLYIPLLTMGLMSREYSSGSIKLLFSSPISSLQIILGKYLSMLIYGLIMMGSVLVLVIVGYFSIKDFDLSLVLSGWLGLYLLMATYAAIGLFMSTLTSYQIVAALGTLTLISFLNFIGSLWQHIEGVREVMYWFSLKGRADEPIRGLICSEDILYFILVSGMFLGFSVLKLQFARQSCSMSVKVGKYVGLVACVALFGYISTIPQLKCFYDATANKDRTITPNSQEILKQVDGGLTITSYVNLLDKFGYLGMPSNWFNTRNIFETFTRFKPETKLKSYYYYDNAAGANASREEMDKAIERLVLTSDINSKSILTPEQMREKIDLSAEEYRYVFLLERENGQKAFLRMYDDQGKYPSEAEISAVLKTMISKSPRIAFLGGHGERSIHDRSGVNYTSFTTVLDSRGALINQGYTPCTLTLSAGGDIPADIDVLVIADLRKALTDDELIQVKRYIERGGNLVVLGEPRRPEYIAPVLEQLGLAFVPGVLVQPHEGYAADYLWVTFTPEGAELEPIFARMVELNNVLTMPSATAIYETENVGFEAIPVFTTGTMKCWNELETKNFSLEDPTLNEAIGEKENAYVTGYALRRDVKGKEQRVFVLGDADCISNAELGVDREFRRSNYALIDGMFRWLVYDEYPIDISRPAAKDNDVYLTPAGYAWVKIFLRWVCPAILVLLGCLIWFSRRMK</sequence>
<dbReference type="OrthoDB" id="1020756at2"/>
<accession>A0A413IT62</accession>
<organism evidence="4 7">
    <name type="scientific">Butyricimonas virosa</name>
    <dbReference type="NCBI Taxonomy" id="544645"/>
    <lineage>
        <taxon>Bacteria</taxon>
        <taxon>Pseudomonadati</taxon>
        <taxon>Bacteroidota</taxon>
        <taxon>Bacteroidia</taxon>
        <taxon>Bacteroidales</taxon>
        <taxon>Odoribacteraceae</taxon>
        <taxon>Butyricimonas</taxon>
    </lineage>
</organism>
<feature type="transmembrane region" description="Helical" evidence="1">
    <location>
        <begin position="177"/>
        <end position="200"/>
    </location>
</feature>
<dbReference type="GO" id="GO:0140359">
    <property type="term" value="F:ABC-type transporter activity"/>
    <property type="evidence" value="ECO:0007669"/>
    <property type="project" value="InterPro"/>
</dbReference>
<dbReference type="SUPFAM" id="SSF52317">
    <property type="entry name" value="Class I glutamine amidotransferase-like"/>
    <property type="match status" value="1"/>
</dbReference>
<gene>
    <name evidence="5" type="ORF">DWZ68_00455</name>
    <name evidence="4" type="ORF">DXA50_02470</name>
    <name evidence="3" type="ORF">I6J59_12755</name>
</gene>
<evidence type="ECO:0000256" key="1">
    <source>
        <dbReference type="SAM" id="Phobius"/>
    </source>
</evidence>
<evidence type="ECO:0000313" key="5">
    <source>
        <dbReference type="EMBL" id="RHM47483.1"/>
    </source>
</evidence>
<dbReference type="EMBL" id="QRPV01000001">
    <property type="protein sequence ID" value="RHM47483.1"/>
    <property type="molecule type" value="Genomic_DNA"/>
</dbReference>
<evidence type="ECO:0000313" key="6">
    <source>
        <dbReference type="Proteomes" id="UP000286038"/>
    </source>
</evidence>
<dbReference type="RefSeq" id="WP_027202560.1">
    <property type="nucleotide sequence ID" value="NZ_CABJDM010000001.1"/>
</dbReference>
<feature type="transmembrane region" description="Helical" evidence="1">
    <location>
        <begin position="260"/>
        <end position="277"/>
    </location>
</feature>
<reference evidence="6 7" key="1">
    <citation type="submission" date="2018-08" db="EMBL/GenBank/DDBJ databases">
        <title>A genome reference for cultivated species of the human gut microbiota.</title>
        <authorList>
            <person name="Zou Y."/>
            <person name="Xue W."/>
            <person name="Luo G."/>
        </authorList>
    </citation>
    <scope>NUCLEOTIDE SEQUENCE [LARGE SCALE GENOMIC DNA]</scope>
    <source>
        <strain evidence="5 6">AF34-33</strain>
        <strain evidence="4 7">OF02-7</strain>
    </source>
</reference>